<dbReference type="EMBL" id="CM047744">
    <property type="protein sequence ID" value="KAJ0027800.1"/>
    <property type="molecule type" value="Genomic_DNA"/>
</dbReference>
<dbReference type="Proteomes" id="UP001163603">
    <property type="component" value="Chromosome 9"/>
</dbReference>
<reference evidence="2" key="1">
    <citation type="journal article" date="2023" name="G3 (Bethesda)">
        <title>Genome assembly and association tests identify interacting loci associated with vigor, precocity, and sex in interspecific pistachio rootstocks.</title>
        <authorList>
            <person name="Palmer W."/>
            <person name="Jacygrad E."/>
            <person name="Sagayaradj S."/>
            <person name="Cavanaugh K."/>
            <person name="Han R."/>
            <person name="Bertier L."/>
            <person name="Beede B."/>
            <person name="Kafkas S."/>
            <person name="Golino D."/>
            <person name="Preece J."/>
            <person name="Michelmore R."/>
        </authorList>
    </citation>
    <scope>NUCLEOTIDE SEQUENCE [LARGE SCALE GENOMIC DNA]</scope>
</reference>
<sequence>MRNLLSWLLLIFFLANCFRISVVLVSGQCQSDQQSLLLQLKNSVVFNSNSSVNLAHWDQNTDCCNWSGVDCDDAGHVIGLNLSNESISGGIENATGLFALQNLNSLNLAYNRFNAIQIPSRLANLTNLTYLNLSNAGFAGQIPSSISGMTKLVTLDLSSLTFVGDSLLKLENPNLSTFLQNFTEIRELYLDGVNISAHGNEWCQALSSLLPNLQVLSMSSCFLSGPIDLSLGNLQSLSVIRLNQNNLSSPVPGILAKFSNLTSLHLSNCELQGTFPEQIFKVPTLETLELSHNNLLQGSLPDFPRNNSLRSLMLQETSFSGPLPYSIGELKSLSRIELASCNFTGPIPTSLANLTQLVYLDLSSNNFTGPVPPLHMSKNLSYLDLSQNHLTGAISFTDWKQLLYLVYVDLWNNSLEGKIPSSLFSRPLLKQLQLANNQFEGQVPEFLNPSNSVLETLDLTGNRLEGHIPMSIFELKHLSILLLSSNKFNGTVQLDKVQKLSNLTRLDFSYNSLVVNVSSGSSFPPKISTLKLASCKLSMIPDLKNQTNLYQLDLSDNQISGEIPNWIWGVGNGNLIHLNLSHNLLAGLQEPFNLSNLSVLDLHFNKLQGEIPKPPESAIYVDYSCNFFSSIPADIGTFLPVTVFFSVSNNSLTGVIPETICNSAYLQVLDLSDNNLNGTIPTCLIQKIENLGVLNLRRNNLIGTIPDAFPGNCGLQTLNLNGNQVEGSVPKSLANCTTLEVLDLGNNQITDNFPCWLKEISSFRVLVLRSNKFYGKIGCPEIQGSWSMLQIFIVIGIAFGIGSAVVVAPLMFSDKVNQWYDDHIIDEFLMMILPMFGLMYKTSHQRRIEAEEYFEDEKTDEDDVDFDENANQRISRAGWQLAPYWAGIPRNKRGQG</sequence>
<evidence type="ECO:0000313" key="1">
    <source>
        <dbReference type="EMBL" id="KAJ0027800.1"/>
    </source>
</evidence>
<name>A0ACC0Y0R6_9ROSI</name>
<proteinExistence type="predicted"/>
<accession>A0ACC0Y0R6</accession>
<comment type="caution">
    <text evidence="1">The sequence shown here is derived from an EMBL/GenBank/DDBJ whole genome shotgun (WGS) entry which is preliminary data.</text>
</comment>
<evidence type="ECO:0000313" key="2">
    <source>
        <dbReference type="Proteomes" id="UP001163603"/>
    </source>
</evidence>
<keyword evidence="2" id="KW-1185">Reference proteome</keyword>
<gene>
    <name evidence="1" type="ORF">Pint_34909</name>
</gene>
<protein>
    <submittedName>
        <fullName evidence="1">Uncharacterized protein</fullName>
    </submittedName>
</protein>
<organism evidence="1 2">
    <name type="scientific">Pistacia integerrima</name>
    <dbReference type="NCBI Taxonomy" id="434235"/>
    <lineage>
        <taxon>Eukaryota</taxon>
        <taxon>Viridiplantae</taxon>
        <taxon>Streptophyta</taxon>
        <taxon>Embryophyta</taxon>
        <taxon>Tracheophyta</taxon>
        <taxon>Spermatophyta</taxon>
        <taxon>Magnoliopsida</taxon>
        <taxon>eudicotyledons</taxon>
        <taxon>Gunneridae</taxon>
        <taxon>Pentapetalae</taxon>
        <taxon>rosids</taxon>
        <taxon>malvids</taxon>
        <taxon>Sapindales</taxon>
        <taxon>Anacardiaceae</taxon>
        <taxon>Pistacia</taxon>
    </lineage>
</organism>